<evidence type="ECO:0000313" key="1">
    <source>
        <dbReference type="EMBL" id="RCX09517.1"/>
    </source>
</evidence>
<dbReference type="EMBL" id="QPJU01000005">
    <property type="protein sequence ID" value="RCX09517.1"/>
    <property type="molecule type" value="Genomic_DNA"/>
</dbReference>
<accession>A0A369AMU4</accession>
<dbReference type="InterPro" id="IPR013362">
    <property type="entry name" value="Pilus_4_PilV"/>
</dbReference>
<protein>
    <submittedName>
        <fullName evidence="1">Type IV pilus assembly protein PilV</fullName>
    </submittedName>
</protein>
<dbReference type="Proteomes" id="UP000252174">
    <property type="component" value="Unassembled WGS sequence"/>
</dbReference>
<dbReference type="NCBIfam" id="TIGR02523">
    <property type="entry name" value="type_IV_pilV"/>
    <property type="match status" value="1"/>
</dbReference>
<keyword evidence="2" id="KW-1185">Reference proteome</keyword>
<name>A0A369AMU4_9BURK</name>
<reference evidence="1 2" key="1">
    <citation type="submission" date="2018-07" db="EMBL/GenBank/DDBJ databases">
        <title>Genomic Encyclopedia of Type Strains, Phase IV (KMG-IV): sequencing the most valuable type-strain genomes for metagenomic binning, comparative biology and taxonomic classification.</title>
        <authorList>
            <person name="Goeker M."/>
        </authorList>
    </citation>
    <scope>NUCLEOTIDE SEQUENCE [LARGE SCALE GENOMIC DNA]</scope>
    <source>
        <strain evidence="1 2">DSM 100911</strain>
    </source>
</reference>
<dbReference type="AlphaFoldDB" id="A0A369AMU4"/>
<proteinExistence type="predicted"/>
<evidence type="ECO:0000313" key="2">
    <source>
        <dbReference type="Proteomes" id="UP000252174"/>
    </source>
</evidence>
<comment type="caution">
    <text evidence="1">The sequence shown here is derived from an EMBL/GenBank/DDBJ whole genome shotgun (WGS) entry which is preliminary data.</text>
</comment>
<gene>
    <name evidence="1" type="ORF">DFR45_105146</name>
</gene>
<sequence length="178" mass="18539">MLGMVGIQAFALQANRDARIQAQAAVFARELAEMMRGNKAIAVLTTASSNPYLGSFSSPLALATPNYCLRVANAATGCTSTTDIASAEMTDWLTRVDAALPGARVVVCYDSAPYDSNGLPQWGCTSSAGGNNDIAVIKIGWTRTNTDRSQTGSNALLSAADTGSRPYIILPVTSGNSL</sequence>
<organism evidence="1 2">
    <name type="scientific">Extensimonas vulgaris</name>
    <dbReference type="NCBI Taxonomy" id="1031594"/>
    <lineage>
        <taxon>Bacteria</taxon>
        <taxon>Pseudomonadati</taxon>
        <taxon>Pseudomonadota</taxon>
        <taxon>Betaproteobacteria</taxon>
        <taxon>Burkholderiales</taxon>
        <taxon>Comamonadaceae</taxon>
        <taxon>Extensimonas</taxon>
    </lineage>
</organism>